<evidence type="ECO:0000256" key="3">
    <source>
        <dbReference type="ARBA" id="ARBA00022771"/>
    </source>
</evidence>
<reference evidence="11" key="1">
    <citation type="journal article" date="2020" name="PLoS Negl. Trop. Dis.">
        <title>High-quality nuclear genome for Sarcoptes scabiei-A critical resource for a neglected parasite.</title>
        <authorList>
            <person name="Korhonen P.K."/>
            <person name="Gasser R.B."/>
            <person name="Ma G."/>
            <person name="Wang T."/>
            <person name="Stroehlein A.J."/>
            <person name="Young N.D."/>
            <person name="Ang C.S."/>
            <person name="Fernando D.D."/>
            <person name="Lu H.C."/>
            <person name="Taylor S."/>
            <person name="Reynolds S.L."/>
            <person name="Mofiz E."/>
            <person name="Najaraj S.H."/>
            <person name="Gowda H."/>
            <person name="Madugundu A."/>
            <person name="Renuse S."/>
            <person name="Holt D."/>
            <person name="Pandey A."/>
            <person name="Papenfuss A.T."/>
            <person name="Fischer K."/>
        </authorList>
    </citation>
    <scope>NUCLEOTIDE SEQUENCE [LARGE SCALE GENOMIC DNA]</scope>
</reference>
<dbReference type="GO" id="GO:0008270">
    <property type="term" value="F:zinc ion binding"/>
    <property type="evidence" value="ECO:0007669"/>
    <property type="project" value="UniProtKB-KW"/>
</dbReference>
<dbReference type="Gene3D" id="3.30.160.60">
    <property type="entry name" value="Classic Zinc Finger"/>
    <property type="match status" value="2"/>
</dbReference>
<accession>A0A834RAQ7</accession>
<evidence type="ECO:0000256" key="1">
    <source>
        <dbReference type="ARBA" id="ARBA00022723"/>
    </source>
</evidence>
<keyword evidence="3 5" id="KW-0863">Zinc-finger</keyword>
<evidence type="ECO:0000256" key="5">
    <source>
        <dbReference type="PROSITE-ProRule" id="PRU00042"/>
    </source>
</evidence>
<proteinExistence type="predicted"/>
<reference evidence="9" key="2">
    <citation type="submission" date="2020-01" db="EMBL/GenBank/DDBJ databases">
        <authorList>
            <person name="Korhonen P.K.K."/>
            <person name="Guangxu M.G."/>
            <person name="Wang T.W."/>
            <person name="Stroehlein A.J.S."/>
            <person name="Young N.D."/>
            <person name="Ang C.-S.A."/>
            <person name="Fernando D.W.F."/>
            <person name="Lu H.L."/>
            <person name="Taylor S.T."/>
            <person name="Ehtesham M.E.M."/>
            <person name="Najaraj S.H.N."/>
            <person name="Harsha G.H.G."/>
            <person name="Madugundu A.M."/>
            <person name="Renuse S.R."/>
            <person name="Holt D.H."/>
            <person name="Pandey A.P."/>
            <person name="Papenfuss A.P."/>
            <person name="Gasser R.B.G."/>
            <person name="Fischer K.F."/>
        </authorList>
    </citation>
    <scope>NUCLEOTIDE SEQUENCE</scope>
    <source>
        <strain evidence="9">SSS_KF_BRIS2020</strain>
    </source>
</reference>
<feature type="region of interest" description="Disordered" evidence="7">
    <location>
        <begin position="701"/>
        <end position="733"/>
    </location>
</feature>
<evidence type="ECO:0000256" key="2">
    <source>
        <dbReference type="ARBA" id="ARBA00022737"/>
    </source>
</evidence>
<feature type="compositionally biased region" description="Polar residues" evidence="7">
    <location>
        <begin position="703"/>
        <end position="717"/>
    </location>
</feature>
<dbReference type="PANTHER" id="PTHR19818:SF139">
    <property type="entry name" value="PAIR-RULE PROTEIN ODD-PAIRED"/>
    <property type="match status" value="1"/>
</dbReference>
<reference evidence="10" key="3">
    <citation type="submission" date="2022-06" db="UniProtKB">
        <authorList>
            <consortium name="EnsemblMetazoa"/>
        </authorList>
    </citation>
    <scope>IDENTIFICATION</scope>
</reference>
<sequence length="799" mass="91933">MTIAEMFKRKTERRNLEQITLDLRRKDQTINNSIELEPFSLDNSTNLRAIQNDCVERMVANENDSTLKTILANAISSSFQDATEKNSSKNSSSLIAASSNQQISSISTPLPRSSSSSSSALTSTAYDCSDNRSIYRGLYPINEVKQYFTKTIVDGKKLYSCLWQGCSFKTWKYSQHISRHIYLKHIGIKKLMCDFEGCGKMFKRPESLVQHIKNHSCGFGIDSQIMKDPDNVCGVRNIKRYFIRTLDNDIYVFQCKYGDCRFHTHNSGSIRRHVHNQHVCPFSSPSGGGNQNVSKLSSTINTDSAYDSECDMSAANIHVEVELNEFDGQMYDPIRNQIRNIPSTNTQHQTDLTSGMDYASDENNGDYDEDEDEDDDDNQSINGQNKILEHLQKSSNQMNESMMMLDSDEDHNELVVDANQREFKSSSNISIDCEGFENSKNNCDKVIGSIHSRREIQNEQILAPNSTTSISSDQQNLIANQMLWTRMLYDRATLDQFSAFASHCQQLQAQMVMEQQTKQQQLFGRQTILEEGSSFGERYARNEIGIRSFKSFDQKDLGGTNEYSTIEHLNRNHFNTENDVHNLQNKVDEENEEKMKRTSSRTVLCESHEICPSSPKPRYKGRDKTGLYSLKKYPTSYERRKEIEGYLYVCTICNGKSEYSTKSQASMVRHIWQHNPQDFKCPICSYKCENEFALYKHKKSIHPESTSQHNRSKSNSFLAPRTEFFSNRSSQNSNCDLGERKIENTIHRIEYPFSPMHSIFDSDTSELMIQTKDRLQTESMDKRMMMKSKKMRNSVIKRE</sequence>
<feature type="compositionally biased region" description="Polar residues" evidence="7">
    <location>
        <begin position="724"/>
        <end position="733"/>
    </location>
</feature>
<name>A0A834RAQ7_SARSC</name>
<dbReference type="EnsemblMetazoa" id="SSS_9163s_mrna">
    <property type="protein sequence ID" value="KAF7492964.1"/>
    <property type="gene ID" value="SSS_9163"/>
</dbReference>
<keyword evidence="4" id="KW-0862">Zinc</keyword>
<keyword evidence="2" id="KW-0677">Repeat</keyword>
<dbReference type="OrthoDB" id="6516721at2759"/>
<feature type="coiled-coil region" evidence="6">
    <location>
        <begin position="566"/>
        <end position="593"/>
    </location>
</feature>
<dbReference type="GO" id="GO:0000981">
    <property type="term" value="F:DNA-binding transcription factor activity, RNA polymerase II-specific"/>
    <property type="evidence" value="ECO:0007669"/>
    <property type="project" value="TreeGrafter"/>
</dbReference>
<dbReference type="InterPro" id="IPR036236">
    <property type="entry name" value="Znf_C2H2_sf"/>
</dbReference>
<organism evidence="9">
    <name type="scientific">Sarcoptes scabiei</name>
    <name type="common">Itch mite</name>
    <name type="synonym">Acarus scabiei</name>
    <dbReference type="NCBI Taxonomy" id="52283"/>
    <lineage>
        <taxon>Eukaryota</taxon>
        <taxon>Metazoa</taxon>
        <taxon>Ecdysozoa</taxon>
        <taxon>Arthropoda</taxon>
        <taxon>Chelicerata</taxon>
        <taxon>Arachnida</taxon>
        <taxon>Acari</taxon>
        <taxon>Acariformes</taxon>
        <taxon>Sarcoptiformes</taxon>
        <taxon>Astigmata</taxon>
        <taxon>Psoroptidia</taxon>
        <taxon>Sarcoptoidea</taxon>
        <taxon>Sarcoptidae</taxon>
        <taxon>Sarcoptinae</taxon>
        <taxon>Sarcoptes</taxon>
    </lineage>
</organism>
<dbReference type="EMBL" id="WVUK01000056">
    <property type="protein sequence ID" value="KAF7492964.1"/>
    <property type="molecule type" value="Genomic_DNA"/>
</dbReference>
<evidence type="ECO:0000256" key="6">
    <source>
        <dbReference type="SAM" id="Coils"/>
    </source>
</evidence>
<dbReference type="GO" id="GO:0000978">
    <property type="term" value="F:RNA polymerase II cis-regulatory region sequence-specific DNA binding"/>
    <property type="evidence" value="ECO:0007669"/>
    <property type="project" value="TreeGrafter"/>
</dbReference>
<evidence type="ECO:0000313" key="10">
    <source>
        <dbReference type="EnsemblMetazoa" id="KAF7492964.1"/>
    </source>
</evidence>
<feature type="compositionally biased region" description="Polar residues" evidence="7">
    <location>
        <begin position="339"/>
        <end position="353"/>
    </location>
</feature>
<dbReference type="InterPro" id="IPR013087">
    <property type="entry name" value="Znf_C2H2_type"/>
</dbReference>
<dbReference type="GO" id="GO:0005634">
    <property type="term" value="C:nucleus"/>
    <property type="evidence" value="ECO:0007669"/>
    <property type="project" value="UniProtKB-ARBA"/>
</dbReference>
<keyword evidence="11" id="KW-1185">Reference proteome</keyword>
<dbReference type="PANTHER" id="PTHR19818">
    <property type="entry name" value="ZINC FINGER PROTEIN ZIC AND GLI"/>
    <property type="match status" value="1"/>
</dbReference>
<evidence type="ECO:0000313" key="11">
    <source>
        <dbReference type="Proteomes" id="UP000070412"/>
    </source>
</evidence>
<evidence type="ECO:0000256" key="7">
    <source>
        <dbReference type="SAM" id="MobiDB-lite"/>
    </source>
</evidence>
<feature type="region of interest" description="Disordered" evidence="7">
    <location>
        <begin position="105"/>
        <end position="124"/>
    </location>
</feature>
<dbReference type="SMART" id="SM00355">
    <property type="entry name" value="ZnF_C2H2"/>
    <property type="match status" value="5"/>
</dbReference>
<dbReference type="PROSITE" id="PS00028">
    <property type="entry name" value="ZINC_FINGER_C2H2_1"/>
    <property type="match status" value="2"/>
</dbReference>
<keyword evidence="1" id="KW-0479">Metal-binding</keyword>
<feature type="region of interest" description="Disordered" evidence="7">
    <location>
        <begin position="339"/>
        <end position="381"/>
    </location>
</feature>
<dbReference type="SUPFAM" id="SSF57667">
    <property type="entry name" value="beta-beta-alpha zinc fingers"/>
    <property type="match status" value="1"/>
</dbReference>
<keyword evidence="6" id="KW-0175">Coiled coil</keyword>
<evidence type="ECO:0000259" key="8">
    <source>
        <dbReference type="PROSITE" id="PS50157"/>
    </source>
</evidence>
<protein>
    <recommendedName>
        <fullName evidence="8">C2H2-type domain-containing protein</fullName>
    </recommendedName>
</protein>
<evidence type="ECO:0000256" key="4">
    <source>
        <dbReference type="ARBA" id="ARBA00022833"/>
    </source>
</evidence>
<dbReference type="Proteomes" id="UP000070412">
    <property type="component" value="Unassembled WGS sequence"/>
</dbReference>
<evidence type="ECO:0000313" key="9">
    <source>
        <dbReference type="EMBL" id="KAF7492964.1"/>
    </source>
</evidence>
<feature type="compositionally biased region" description="Acidic residues" evidence="7">
    <location>
        <begin position="359"/>
        <end position="378"/>
    </location>
</feature>
<dbReference type="InterPro" id="IPR050329">
    <property type="entry name" value="GLI_C2H2-zinc-finger"/>
</dbReference>
<feature type="domain" description="C2H2-type" evidence="8">
    <location>
        <begin position="191"/>
        <end position="216"/>
    </location>
</feature>
<gene>
    <name evidence="9" type="ORF">SSS_9163</name>
</gene>
<dbReference type="AlphaFoldDB" id="A0A834RAQ7"/>
<dbReference type="PROSITE" id="PS50157">
    <property type="entry name" value="ZINC_FINGER_C2H2_2"/>
    <property type="match status" value="1"/>
</dbReference>
<dbReference type="GO" id="GO:0045944">
    <property type="term" value="P:positive regulation of transcription by RNA polymerase II"/>
    <property type="evidence" value="ECO:0007669"/>
    <property type="project" value="UniProtKB-ARBA"/>
</dbReference>